<evidence type="ECO:0000313" key="3">
    <source>
        <dbReference type="Proteomes" id="UP000233469"/>
    </source>
</evidence>
<reference evidence="2 3" key="1">
    <citation type="submission" date="2016-04" db="EMBL/GenBank/DDBJ databases">
        <title>Genome analyses suggest a sexual origin of heterokaryosis in a supposedly ancient asexual fungus.</title>
        <authorList>
            <person name="Ropars J."/>
            <person name="Sedzielewska K."/>
            <person name="Noel J."/>
            <person name="Charron P."/>
            <person name="Farinelli L."/>
            <person name="Marton T."/>
            <person name="Kruger M."/>
            <person name="Pelin A."/>
            <person name="Brachmann A."/>
            <person name="Corradi N."/>
        </authorList>
    </citation>
    <scope>NUCLEOTIDE SEQUENCE [LARGE SCALE GENOMIC DNA]</scope>
    <source>
        <strain evidence="2 3">C2</strain>
    </source>
</reference>
<dbReference type="Pfam" id="PF07714">
    <property type="entry name" value="PK_Tyr_Ser-Thr"/>
    <property type="match status" value="1"/>
</dbReference>
<dbReference type="SUPFAM" id="SSF56112">
    <property type="entry name" value="Protein kinase-like (PK-like)"/>
    <property type="match status" value="1"/>
</dbReference>
<dbReference type="InterPro" id="IPR001245">
    <property type="entry name" value="Ser-Thr/Tyr_kinase_cat_dom"/>
</dbReference>
<dbReference type="Gene3D" id="1.10.510.10">
    <property type="entry name" value="Transferase(Phosphotransferase) domain 1"/>
    <property type="match status" value="1"/>
</dbReference>
<reference evidence="2 3" key="2">
    <citation type="submission" date="2017-10" db="EMBL/GenBank/DDBJ databases">
        <title>Extensive intraspecific genome diversity in a model arbuscular mycorrhizal fungus.</title>
        <authorList>
            <person name="Chen E.C.H."/>
            <person name="Morin E."/>
            <person name="Baudet D."/>
            <person name="Noel J."/>
            <person name="Ndikumana S."/>
            <person name="Charron P."/>
            <person name="St-Onge C."/>
            <person name="Giorgi J."/>
            <person name="Grigoriev I.V."/>
            <person name="Roux C."/>
            <person name="Martin F.M."/>
            <person name="Corradi N."/>
        </authorList>
    </citation>
    <scope>NUCLEOTIDE SEQUENCE [LARGE SCALE GENOMIC DNA]</scope>
    <source>
        <strain evidence="2 3">C2</strain>
    </source>
</reference>
<gene>
    <name evidence="2" type="ORF">RhiirC2_744464</name>
</gene>
<proteinExistence type="predicted"/>
<dbReference type="GO" id="GO:0004672">
    <property type="term" value="F:protein kinase activity"/>
    <property type="evidence" value="ECO:0007669"/>
    <property type="project" value="InterPro"/>
</dbReference>
<comment type="caution">
    <text evidence="2">The sequence shown here is derived from an EMBL/GenBank/DDBJ whole genome shotgun (WGS) entry which is preliminary data.</text>
</comment>
<dbReference type="AlphaFoldDB" id="A0A2N1NCB3"/>
<accession>A0A2N1NCB3</accession>
<dbReference type="GO" id="GO:0005524">
    <property type="term" value="F:ATP binding"/>
    <property type="evidence" value="ECO:0007669"/>
    <property type="project" value="InterPro"/>
</dbReference>
<evidence type="ECO:0000313" key="2">
    <source>
        <dbReference type="EMBL" id="PKK71522.1"/>
    </source>
</evidence>
<protein>
    <recommendedName>
        <fullName evidence="1">Protein kinase domain-containing protein</fullName>
    </recommendedName>
</protein>
<sequence length="67" mass="7855">MGGKPSIIPTIDNVINWTAPEKIENFDSYKYDTKCEVFSFGMLLWELSFERIPYQGWDAQKIKDHVL</sequence>
<dbReference type="PROSITE" id="PS50011">
    <property type="entry name" value="PROTEIN_KINASE_DOM"/>
    <property type="match status" value="1"/>
</dbReference>
<dbReference type="InterPro" id="IPR000719">
    <property type="entry name" value="Prot_kinase_dom"/>
</dbReference>
<name>A0A2N1NCB3_9GLOM</name>
<feature type="non-terminal residue" evidence="2">
    <location>
        <position position="67"/>
    </location>
</feature>
<dbReference type="InterPro" id="IPR011009">
    <property type="entry name" value="Kinase-like_dom_sf"/>
</dbReference>
<organism evidence="2 3">
    <name type="scientific">Rhizophagus irregularis</name>
    <dbReference type="NCBI Taxonomy" id="588596"/>
    <lineage>
        <taxon>Eukaryota</taxon>
        <taxon>Fungi</taxon>
        <taxon>Fungi incertae sedis</taxon>
        <taxon>Mucoromycota</taxon>
        <taxon>Glomeromycotina</taxon>
        <taxon>Glomeromycetes</taxon>
        <taxon>Glomerales</taxon>
        <taxon>Glomeraceae</taxon>
        <taxon>Rhizophagus</taxon>
    </lineage>
</organism>
<dbReference type="EMBL" id="LLXL01000512">
    <property type="protein sequence ID" value="PKK71522.1"/>
    <property type="molecule type" value="Genomic_DNA"/>
</dbReference>
<dbReference type="Proteomes" id="UP000233469">
    <property type="component" value="Unassembled WGS sequence"/>
</dbReference>
<evidence type="ECO:0000259" key="1">
    <source>
        <dbReference type="PROSITE" id="PS50011"/>
    </source>
</evidence>
<feature type="domain" description="Protein kinase" evidence="1">
    <location>
        <begin position="1"/>
        <end position="67"/>
    </location>
</feature>